<feature type="domain" description="Peptidase M16 C-terminal" evidence="10">
    <location>
        <begin position="200"/>
        <end position="383"/>
    </location>
</feature>
<keyword evidence="5" id="KW-0378">Hydrolase</keyword>
<protein>
    <submittedName>
        <fullName evidence="11">Zinc protease</fullName>
    </submittedName>
</protein>
<keyword evidence="4" id="KW-0479">Metal-binding</keyword>
<dbReference type="GO" id="GO:0046872">
    <property type="term" value="F:metal ion binding"/>
    <property type="evidence" value="ECO:0007669"/>
    <property type="project" value="UniProtKB-KW"/>
</dbReference>
<dbReference type="Proteomes" id="UP000051562">
    <property type="component" value="Unassembled WGS sequence"/>
</dbReference>
<evidence type="ECO:0000256" key="1">
    <source>
        <dbReference type="ARBA" id="ARBA00001947"/>
    </source>
</evidence>
<comment type="cofactor">
    <cofactor evidence="1">
        <name>Zn(2+)</name>
        <dbReference type="ChEBI" id="CHEBI:29105"/>
    </cofactor>
</comment>
<accession>A0A0Q3L2U2</accession>
<dbReference type="InterPro" id="IPR050626">
    <property type="entry name" value="Peptidase_M16"/>
</dbReference>
<dbReference type="InterPro" id="IPR007863">
    <property type="entry name" value="Peptidase_M16_C"/>
</dbReference>
<dbReference type="STRING" id="53254.SAMN05660750_01782"/>
<evidence type="ECO:0000256" key="8">
    <source>
        <dbReference type="RuleBase" id="RU004447"/>
    </source>
</evidence>
<keyword evidence="6" id="KW-0862">Zinc</keyword>
<evidence type="ECO:0000256" key="6">
    <source>
        <dbReference type="ARBA" id="ARBA00022833"/>
    </source>
</evidence>
<dbReference type="InterPro" id="IPR011765">
    <property type="entry name" value="Pept_M16_N"/>
</dbReference>
<evidence type="ECO:0000313" key="12">
    <source>
        <dbReference type="Proteomes" id="UP000051562"/>
    </source>
</evidence>
<dbReference type="PROSITE" id="PS00143">
    <property type="entry name" value="INSULINASE"/>
    <property type="match status" value="1"/>
</dbReference>
<evidence type="ECO:0000259" key="9">
    <source>
        <dbReference type="Pfam" id="PF00675"/>
    </source>
</evidence>
<organism evidence="11 12">
    <name type="scientific">Bosea thiooxidans</name>
    <dbReference type="NCBI Taxonomy" id="53254"/>
    <lineage>
        <taxon>Bacteria</taxon>
        <taxon>Pseudomonadati</taxon>
        <taxon>Pseudomonadota</taxon>
        <taxon>Alphaproteobacteria</taxon>
        <taxon>Hyphomicrobiales</taxon>
        <taxon>Boseaceae</taxon>
        <taxon>Bosea</taxon>
    </lineage>
</organism>
<evidence type="ECO:0000256" key="2">
    <source>
        <dbReference type="ARBA" id="ARBA00007261"/>
    </source>
</evidence>
<dbReference type="Pfam" id="PF00675">
    <property type="entry name" value="Peptidase_M16"/>
    <property type="match status" value="1"/>
</dbReference>
<gene>
    <name evidence="11" type="ORF">ARD30_11130</name>
</gene>
<sequence>MLSGAGASRSPLFRRSRRRCPVNIHARQQGLAEPVETFRLANGLDVVVVRDPRAPVVTHMVWYRNGSADDPAGKSGIAHFLEHLMFKGTERWPAGEFSKIVAGFGGQENAFTSFDYTAYFQRVPKEHLRAMMDYEADRMTGLSFDESVVAPERDVVLEERRMRVDADPAAQLGEEFSASLFFHHPYGTPIIGWEHEIERLSRDDAFAYYQRFYTPENAILVVAGDTNAAEVRALAEESYGKIAARGAAPVRSRPIEPEPRASRRVQLNDPRVQQPSLRRGWLTPTYTAGEREEVFALELVAEILGGGTTSRLYRRLCVEDELAAGANAYFMGSMVDRAAFQLSASPRPGVEMAAMEAGLDAALATFLAEGPTEIELARARTRLVAETIFARDSQSSLARIFGSALAVGETVEDVLAWPQRIEAVGRDAVVEAARRYLKPDRSVTGLLLPA</sequence>
<dbReference type="PANTHER" id="PTHR43690">
    <property type="entry name" value="NARDILYSIN"/>
    <property type="match status" value="1"/>
</dbReference>
<keyword evidence="12" id="KW-1185">Reference proteome</keyword>
<dbReference type="GO" id="GO:0006508">
    <property type="term" value="P:proteolysis"/>
    <property type="evidence" value="ECO:0007669"/>
    <property type="project" value="UniProtKB-KW"/>
</dbReference>
<evidence type="ECO:0000259" key="10">
    <source>
        <dbReference type="Pfam" id="PF05193"/>
    </source>
</evidence>
<name>A0A0Q3L2U2_9HYPH</name>
<reference evidence="11 12" key="1">
    <citation type="submission" date="2015-10" db="EMBL/GenBank/DDBJ databases">
        <title>Draft genome of Bosea thiooxidans.</title>
        <authorList>
            <person name="Wang X."/>
        </authorList>
    </citation>
    <scope>NUCLEOTIDE SEQUENCE [LARGE SCALE GENOMIC DNA]</scope>
    <source>
        <strain evidence="11 12">CGMCC 9174</strain>
    </source>
</reference>
<dbReference type="SUPFAM" id="SSF63411">
    <property type="entry name" value="LuxS/MPP-like metallohydrolase"/>
    <property type="match status" value="2"/>
</dbReference>
<comment type="similarity">
    <text evidence="2 8">Belongs to the peptidase M16 family.</text>
</comment>
<dbReference type="InterPro" id="IPR001431">
    <property type="entry name" value="Pept_M16_Zn_BS"/>
</dbReference>
<dbReference type="PANTHER" id="PTHR43690:SF17">
    <property type="entry name" value="PROTEIN YHJJ"/>
    <property type="match status" value="1"/>
</dbReference>
<dbReference type="EMBL" id="LMAR01000029">
    <property type="protein sequence ID" value="KQK31052.1"/>
    <property type="molecule type" value="Genomic_DNA"/>
</dbReference>
<keyword evidence="3 11" id="KW-0645">Protease</keyword>
<evidence type="ECO:0000256" key="4">
    <source>
        <dbReference type="ARBA" id="ARBA00022723"/>
    </source>
</evidence>
<dbReference type="GO" id="GO:0004222">
    <property type="term" value="F:metalloendopeptidase activity"/>
    <property type="evidence" value="ECO:0007669"/>
    <property type="project" value="InterPro"/>
</dbReference>
<evidence type="ECO:0000256" key="3">
    <source>
        <dbReference type="ARBA" id="ARBA00022670"/>
    </source>
</evidence>
<keyword evidence="7" id="KW-0482">Metalloprotease</keyword>
<dbReference type="Pfam" id="PF05193">
    <property type="entry name" value="Peptidase_M16_C"/>
    <property type="match status" value="1"/>
</dbReference>
<dbReference type="AlphaFoldDB" id="A0A0Q3L2U2"/>
<evidence type="ECO:0000256" key="5">
    <source>
        <dbReference type="ARBA" id="ARBA00022801"/>
    </source>
</evidence>
<proteinExistence type="inferred from homology"/>
<evidence type="ECO:0000313" key="11">
    <source>
        <dbReference type="EMBL" id="KQK31052.1"/>
    </source>
</evidence>
<dbReference type="Gene3D" id="3.30.830.10">
    <property type="entry name" value="Metalloenzyme, LuxS/M16 peptidase-like"/>
    <property type="match status" value="2"/>
</dbReference>
<dbReference type="InterPro" id="IPR011249">
    <property type="entry name" value="Metalloenz_LuxS/M16"/>
</dbReference>
<evidence type="ECO:0000256" key="7">
    <source>
        <dbReference type="ARBA" id="ARBA00023049"/>
    </source>
</evidence>
<feature type="domain" description="Peptidase M16 N-terminal" evidence="9">
    <location>
        <begin position="46"/>
        <end position="191"/>
    </location>
</feature>
<comment type="caution">
    <text evidence="11">The sequence shown here is derived from an EMBL/GenBank/DDBJ whole genome shotgun (WGS) entry which is preliminary data.</text>
</comment>